<feature type="transmembrane region" description="Helical" evidence="1">
    <location>
        <begin position="12"/>
        <end position="34"/>
    </location>
</feature>
<keyword evidence="1" id="KW-1133">Transmembrane helix</keyword>
<keyword evidence="1" id="KW-0812">Transmembrane</keyword>
<dbReference type="PROSITE" id="PS51318">
    <property type="entry name" value="TAT"/>
    <property type="match status" value="1"/>
</dbReference>
<dbReference type="InterPro" id="IPR006311">
    <property type="entry name" value="TAT_signal"/>
</dbReference>
<gene>
    <name evidence="2" type="ORF">SAMN05216199_0682</name>
</gene>
<accession>A0A1H9QM03</accession>
<sequence length="168" mass="17230">MSELTIDRRQAVRAAAGVAAGGMLVAGAGVGAAAASDRRDHHDYGNGSALYGSWLITHRNNAPAPPEVTKAIISLIPGGVLIANDIDPVATPASGSWAYRGGGRFVATFWGGFPAEGTMHAGVYRVQARGHLNRDGTVSGTFRVSVYPKGQPTQSATGTFAGSKIPAD</sequence>
<dbReference type="AlphaFoldDB" id="A0A1H9QM03"/>
<proteinExistence type="predicted"/>
<dbReference type="RefSeq" id="WP_091755344.1">
    <property type="nucleotide sequence ID" value="NZ_FOHB01000001.1"/>
</dbReference>
<dbReference type="OrthoDB" id="374702at85006"/>
<dbReference type="EMBL" id="FOHB01000001">
    <property type="protein sequence ID" value="SER61484.1"/>
    <property type="molecule type" value="Genomic_DNA"/>
</dbReference>
<name>A0A1H9QM03_9MICO</name>
<reference evidence="3" key="1">
    <citation type="submission" date="2016-10" db="EMBL/GenBank/DDBJ databases">
        <authorList>
            <person name="Varghese N."/>
            <person name="Submissions S."/>
        </authorList>
    </citation>
    <scope>NUCLEOTIDE SEQUENCE [LARGE SCALE GENOMIC DNA]</scope>
    <source>
        <strain evidence="3">CGMCC 1.6963</strain>
    </source>
</reference>
<evidence type="ECO:0000313" key="2">
    <source>
        <dbReference type="EMBL" id="SER61484.1"/>
    </source>
</evidence>
<organism evidence="2 3">
    <name type="scientific">Pedococcus cremeus</name>
    <dbReference type="NCBI Taxonomy" id="587636"/>
    <lineage>
        <taxon>Bacteria</taxon>
        <taxon>Bacillati</taxon>
        <taxon>Actinomycetota</taxon>
        <taxon>Actinomycetes</taxon>
        <taxon>Micrococcales</taxon>
        <taxon>Intrasporangiaceae</taxon>
        <taxon>Pedococcus</taxon>
    </lineage>
</organism>
<evidence type="ECO:0000313" key="3">
    <source>
        <dbReference type="Proteomes" id="UP000199019"/>
    </source>
</evidence>
<keyword evidence="1" id="KW-0472">Membrane</keyword>
<protein>
    <submittedName>
        <fullName evidence="2">Uncharacterized protein</fullName>
    </submittedName>
</protein>
<keyword evidence="3" id="KW-1185">Reference proteome</keyword>
<dbReference type="Proteomes" id="UP000199019">
    <property type="component" value="Unassembled WGS sequence"/>
</dbReference>
<evidence type="ECO:0000256" key="1">
    <source>
        <dbReference type="SAM" id="Phobius"/>
    </source>
</evidence>